<dbReference type="KEGG" id="jre:118349424"/>
<dbReference type="PANTHER" id="PTHR10666">
    <property type="entry name" value="UBIQUITIN"/>
    <property type="match status" value="1"/>
</dbReference>
<dbReference type="PROSITE" id="PS50053">
    <property type="entry name" value="UBIQUITIN_2"/>
    <property type="match status" value="1"/>
</dbReference>
<dbReference type="RefSeq" id="XP_035549736.1">
    <property type="nucleotide sequence ID" value="XM_035693843.1"/>
</dbReference>
<keyword evidence="1" id="KW-1017">Isopeptide bond</keyword>
<dbReference type="InterPro" id="IPR019956">
    <property type="entry name" value="Ubiquitin_dom"/>
</dbReference>
<dbReference type="GeneID" id="118349424"/>
<feature type="region of interest" description="Disordered" evidence="2">
    <location>
        <begin position="1"/>
        <end position="24"/>
    </location>
</feature>
<proteinExistence type="predicted"/>
<dbReference type="InterPro" id="IPR000626">
    <property type="entry name" value="Ubiquitin-like_dom"/>
</dbReference>
<reference evidence="5" key="1">
    <citation type="submission" date="2025-08" db="UniProtKB">
        <authorList>
            <consortium name="RefSeq"/>
        </authorList>
    </citation>
    <scope>IDENTIFICATION</scope>
    <source>
        <tissue evidence="5">Leaves</tissue>
    </source>
</reference>
<feature type="compositionally biased region" description="Polar residues" evidence="2">
    <location>
        <begin position="1"/>
        <end position="11"/>
    </location>
</feature>
<gene>
    <name evidence="5" type="primary">LOC118349424</name>
</gene>
<dbReference type="InterPro" id="IPR029071">
    <property type="entry name" value="Ubiquitin-like_domsf"/>
</dbReference>
<organism evidence="4 5">
    <name type="scientific">Juglans regia</name>
    <name type="common">English walnut</name>
    <dbReference type="NCBI Taxonomy" id="51240"/>
    <lineage>
        <taxon>Eukaryota</taxon>
        <taxon>Viridiplantae</taxon>
        <taxon>Streptophyta</taxon>
        <taxon>Embryophyta</taxon>
        <taxon>Tracheophyta</taxon>
        <taxon>Spermatophyta</taxon>
        <taxon>Magnoliopsida</taxon>
        <taxon>eudicotyledons</taxon>
        <taxon>Gunneridae</taxon>
        <taxon>Pentapetalae</taxon>
        <taxon>rosids</taxon>
        <taxon>fabids</taxon>
        <taxon>Fagales</taxon>
        <taxon>Juglandaceae</taxon>
        <taxon>Juglans</taxon>
    </lineage>
</organism>
<name>A0A6P9ER41_JUGRE</name>
<keyword evidence="4" id="KW-1185">Reference proteome</keyword>
<sequence length="143" mass="15538">MTSTSTHTSLLVESRQGYGHDSRQRLEENNTIDTITTIDQVKAKVQDNKGILLDQKSLIFNGRQLEDGRSLAVVQQYTEEAPSHSLLKADSELALTLGAQLKLNGDGSTFLVFTYVNPAMAKGESPTNGIDLGMTYSCVCLAT</sequence>
<dbReference type="InterPro" id="IPR050158">
    <property type="entry name" value="Ubiquitin_ubiquitin-like"/>
</dbReference>
<dbReference type="Proteomes" id="UP000235220">
    <property type="component" value="Chromosome 9"/>
</dbReference>
<dbReference type="Pfam" id="PF00240">
    <property type="entry name" value="ubiquitin"/>
    <property type="match status" value="1"/>
</dbReference>
<dbReference type="PRINTS" id="PR00348">
    <property type="entry name" value="UBIQUITIN"/>
</dbReference>
<dbReference type="SUPFAM" id="SSF54236">
    <property type="entry name" value="Ubiquitin-like"/>
    <property type="match status" value="1"/>
</dbReference>
<evidence type="ECO:0000313" key="4">
    <source>
        <dbReference type="Proteomes" id="UP000235220"/>
    </source>
</evidence>
<feature type="domain" description="Ubiquitin-like" evidence="3">
    <location>
        <begin position="8"/>
        <end position="72"/>
    </location>
</feature>
<dbReference type="AlphaFoldDB" id="A0A6P9ER41"/>
<dbReference type="InParanoid" id="A0A6P9ER41"/>
<evidence type="ECO:0000313" key="5">
    <source>
        <dbReference type="RefSeq" id="XP_035549736.1"/>
    </source>
</evidence>
<evidence type="ECO:0000259" key="3">
    <source>
        <dbReference type="PROSITE" id="PS50053"/>
    </source>
</evidence>
<dbReference type="GO" id="GO:0003729">
    <property type="term" value="F:mRNA binding"/>
    <property type="evidence" value="ECO:0007669"/>
    <property type="project" value="UniProtKB-ARBA"/>
</dbReference>
<evidence type="ECO:0000256" key="1">
    <source>
        <dbReference type="ARBA" id="ARBA00022499"/>
    </source>
</evidence>
<evidence type="ECO:0000256" key="2">
    <source>
        <dbReference type="SAM" id="MobiDB-lite"/>
    </source>
</evidence>
<protein>
    <submittedName>
        <fullName evidence="5">Ubiquitin-40S ribosomal protein S27a-like</fullName>
    </submittedName>
</protein>
<dbReference type="Gene3D" id="3.10.20.90">
    <property type="entry name" value="Phosphatidylinositol 3-kinase Catalytic Subunit, Chain A, domain 1"/>
    <property type="match status" value="1"/>
</dbReference>
<accession>A0A6P9ER41</accession>